<reference evidence="1" key="1">
    <citation type="journal article" date="2020" name="Nature">
        <title>Giant virus diversity and host interactions through global metagenomics.</title>
        <authorList>
            <person name="Schulz F."/>
            <person name="Roux S."/>
            <person name="Paez-Espino D."/>
            <person name="Jungbluth S."/>
            <person name="Walsh D.A."/>
            <person name="Denef V.J."/>
            <person name="McMahon K.D."/>
            <person name="Konstantinidis K.T."/>
            <person name="Eloe-Fadrosh E.A."/>
            <person name="Kyrpides N.C."/>
            <person name="Woyke T."/>
        </authorList>
    </citation>
    <scope>NUCLEOTIDE SEQUENCE</scope>
    <source>
        <strain evidence="1">GVMAG-M-3300023210-19</strain>
    </source>
</reference>
<accession>A0A6C0IKN4</accession>
<organism evidence="1">
    <name type="scientific">viral metagenome</name>
    <dbReference type="NCBI Taxonomy" id="1070528"/>
    <lineage>
        <taxon>unclassified sequences</taxon>
        <taxon>metagenomes</taxon>
        <taxon>organismal metagenomes</taxon>
    </lineage>
</organism>
<proteinExistence type="predicted"/>
<name>A0A6C0IKN4_9ZZZZ</name>
<dbReference type="AlphaFoldDB" id="A0A6C0IKN4"/>
<sequence>MQQLDNQSFIMEGETHVHWPDITHPADAQAFQSLGLKKLLYIGPWFHLEPTIHAEFRNIKEFIYVDTQPLGENETKPYDTNSYKTNFVEDLMTKCACFGYELISDYMIDPEHVNTVLNRSQRTKWRVDYPHINPHMFKFENKYTKQILKYYISTNFLYTMNKELRTDMCEADGLILSGYFPHKTLLHYFPQPKTIIGFTETVYPVGELSHYLEEDNIIPSLINDTNTDTPYWANNYFLLSIHTNHMVKCENITEMGDLSVHEIDRRYGYEV</sequence>
<evidence type="ECO:0000313" key="1">
    <source>
        <dbReference type="EMBL" id="QHT93045.1"/>
    </source>
</evidence>
<protein>
    <submittedName>
        <fullName evidence="1">Uncharacterized protein</fullName>
    </submittedName>
</protein>
<dbReference type="EMBL" id="MN740199">
    <property type="protein sequence ID" value="QHT93045.1"/>
    <property type="molecule type" value="Genomic_DNA"/>
</dbReference>